<sequence>MTAIITEKFRQHNAGQFYESFSETSANTYYLFIGKATSFTTGTTGGSDTAPPTPSDGPSQEFYIWDDMIAAKAISSSYISYAIPRRNWVNGTIYDQYHHNINSSNTATSGATNLYDSTFFFMTSDYRVYKVLDNNAGVAYSGSAPTTESTAPFSLGGY</sequence>
<dbReference type="EMBL" id="UINC01162203">
    <property type="protein sequence ID" value="SVD61826.1"/>
    <property type="molecule type" value="Genomic_DNA"/>
</dbReference>
<dbReference type="Pfam" id="PF09215">
    <property type="entry name" value="Phage-Gp8"/>
    <property type="match status" value="1"/>
</dbReference>
<gene>
    <name evidence="2" type="ORF">METZ01_LOCUS414680</name>
</gene>
<proteinExistence type="predicted"/>
<dbReference type="SUPFAM" id="SSF89433">
    <property type="entry name" value="Baseplate structural protein gp8"/>
    <property type="match status" value="1"/>
</dbReference>
<reference evidence="2" key="1">
    <citation type="submission" date="2018-05" db="EMBL/GenBank/DDBJ databases">
        <authorList>
            <person name="Lanie J.A."/>
            <person name="Ng W.-L."/>
            <person name="Kazmierczak K.M."/>
            <person name="Andrzejewski T.M."/>
            <person name="Davidsen T.M."/>
            <person name="Wayne K.J."/>
            <person name="Tettelin H."/>
            <person name="Glass J.I."/>
            <person name="Rusch D."/>
            <person name="Podicherti R."/>
            <person name="Tsui H.-C.T."/>
            <person name="Winkler M.E."/>
        </authorList>
    </citation>
    <scope>NUCLEOTIDE SEQUENCE</scope>
</reference>
<feature type="non-terminal residue" evidence="2">
    <location>
        <position position="158"/>
    </location>
</feature>
<dbReference type="InterPro" id="IPR015298">
    <property type="entry name" value="Phage_T4_Gp8"/>
</dbReference>
<organism evidence="2">
    <name type="scientific">marine metagenome</name>
    <dbReference type="NCBI Taxonomy" id="408172"/>
    <lineage>
        <taxon>unclassified sequences</taxon>
        <taxon>metagenomes</taxon>
        <taxon>ecological metagenomes</taxon>
    </lineage>
</organism>
<dbReference type="InterPro" id="IPR036327">
    <property type="entry name" value="Gp8_sf"/>
</dbReference>
<feature type="domain" description="Bacteriophage T4 Gp8" evidence="1">
    <location>
        <begin position="3"/>
        <end position="133"/>
    </location>
</feature>
<evidence type="ECO:0000259" key="1">
    <source>
        <dbReference type="Pfam" id="PF09215"/>
    </source>
</evidence>
<evidence type="ECO:0000313" key="2">
    <source>
        <dbReference type="EMBL" id="SVD61826.1"/>
    </source>
</evidence>
<accession>A0A382WSJ4</accession>
<name>A0A382WSJ4_9ZZZZ</name>
<dbReference type="Gene3D" id="2.60.340.10">
    <property type="entry name" value="baseplate structural protein gp8, domain 1"/>
    <property type="match status" value="1"/>
</dbReference>
<protein>
    <recommendedName>
        <fullName evidence="1">Bacteriophage T4 Gp8 domain-containing protein</fullName>
    </recommendedName>
</protein>
<dbReference type="AlphaFoldDB" id="A0A382WSJ4"/>